<keyword evidence="2" id="KW-1185">Reference proteome</keyword>
<accession>A0ACC2MJV7</accession>
<protein>
    <submittedName>
        <fullName evidence="1">Uncharacterized protein</fullName>
    </submittedName>
</protein>
<dbReference type="Proteomes" id="UP001234297">
    <property type="component" value="Chromosome 2"/>
</dbReference>
<proteinExistence type="predicted"/>
<sequence length="120" mass="13990">MTTILKENLNECWDELQIRRFRARLERMWYSKMNLGTLSADDTQFKYLMMLRGADGSGYRWTMVGQGLKEMVAVNGNEMECLIELKNKKVNFPTTDFIGSLLKGIREIIFPLIKSKPKPH</sequence>
<dbReference type="EMBL" id="CM056810">
    <property type="protein sequence ID" value="KAJ8645916.1"/>
    <property type="molecule type" value="Genomic_DNA"/>
</dbReference>
<name>A0ACC2MJV7_PERAE</name>
<organism evidence="1 2">
    <name type="scientific">Persea americana</name>
    <name type="common">Avocado</name>
    <dbReference type="NCBI Taxonomy" id="3435"/>
    <lineage>
        <taxon>Eukaryota</taxon>
        <taxon>Viridiplantae</taxon>
        <taxon>Streptophyta</taxon>
        <taxon>Embryophyta</taxon>
        <taxon>Tracheophyta</taxon>
        <taxon>Spermatophyta</taxon>
        <taxon>Magnoliopsida</taxon>
        <taxon>Magnoliidae</taxon>
        <taxon>Laurales</taxon>
        <taxon>Lauraceae</taxon>
        <taxon>Persea</taxon>
    </lineage>
</organism>
<evidence type="ECO:0000313" key="1">
    <source>
        <dbReference type="EMBL" id="KAJ8645916.1"/>
    </source>
</evidence>
<evidence type="ECO:0000313" key="2">
    <source>
        <dbReference type="Proteomes" id="UP001234297"/>
    </source>
</evidence>
<reference evidence="1 2" key="1">
    <citation type="journal article" date="2022" name="Hortic Res">
        <title>A haplotype resolved chromosomal level avocado genome allows analysis of novel avocado genes.</title>
        <authorList>
            <person name="Nath O."/>
            <person name="Fletcher S.J."/>
            <person name="Hayward A."/>
            <person name="Shaw L.M."/>
            <person name="Masouleh A.K."/>
            <person name="Furtado A."/>
            <person name="Henry R.J."/>
            <person name="Mitter N."/>
        </authorList>
    </citation>
    <scope>NUCLEOTIDE SEQUENCE [LARGE SCALE GENOMIC DNA]</scope>
    <source>
        <strain evidence="2">cv. Hass</strain>
    </source>
</reference>
<gene>
    <name evidence="1" type="ORF">MRB53_007664</name>
</gene>
<comment type="caution">
    <text evidence="1">The sequence shown here is derived from an EMBL/GenBank/DDBJ whole genome shotgun (WGS) entry which is preliminary data.</text>
</comment>